<dbReference type="EMBL" id="LJGW01000110">
    <property type="protein sequence ID" value="OEV12913.1"/>
    <property type="molecule type" value="Genomic_DNA"/>
</dbReference>
<dbReference type="Proteomes" id="UP000176005">
    <property type="component" value="Unassembled WGS sequence"/>
</dbReference>
<evidence type="ECO:0000313" key="2">
    <source>
        <dbReference type="Proteomes" id="UP000176005"/>
    </source>
</evidence>
<evidence type="ECO:0008006" key="3">
    <source>
        <dbReference type="Google" id="ProtNLM"/>
    </source>
</evidence>
<proteinExistence type="predicted"/>
<reference evidence="1 2" key="1">
    <citation type="journal article" date="2016" name="Front. Microbiol.">
        <title>Comparative Genomics Analysis of Streptomyces Species Reveals Their Adaptation to the Marine Environment and Their Diversity at the Genomic Level.</title>
        <authorList>
            <person name="Tian X."/>
            <person name="Zhang Z."/>
            <person name="Yang T."/>
            <person name="Chen M."/>
            <person name="Li J."/>
            <person name="Chen F."/>
            <person name="Yang J."/>
            <person name="Li W."/>
            <person name="Zhang B."/>
            <person name="Zhang Z."/>
            <person name="Wu J."/>
            <person name="Zhang C."/>
            <person name="Long L."/>
            <person name="Xiao J."/>
        </authorList>
    </citation>
    <scope>NUCLEOTIDE SEQUENCE [LARGE SCALE GENOMIC DNA]</scope>
    <source>
        <strain evidence="1 2">SCSIO 10429</strain>
    </source>
</reference>
<dbReference type="PATRIC" id="fig|518642.10.peg.7332"/>
<name>A0A1E7LAA1_9ACTN</name>
<dbReference type="InterPro" id="IPR036291">
    <property type="entry name" value="NAD(P)-bd_dom_sf"/>
</dbReference>
<gene>
    <name evidence="1" type="ORF">AN218_05890</name>
</gene>
<sequence>MLAGVVRGLVRAGRRTAVVARSAARIRSVAAGTDDPAKVLAVPADYTRPETLETALGQALTAGERFTAAVLWVHGSHRPVVHGLLADRLAPGALLVDVLGSAVLDPSRGPLRRPAYAVPGAAYRAAVLGFADGTDGTRWLTHAEISDGVLAALEEGPEAPPARVVGRVEPWA</sequence>
<comment type="caution">
    <text evidence="1">The sequence shown here is derived from an EMBL/GenBank/DDBJ whole genome shotgun (WGS) entry which is preliminary data.</text>
</comment>
<keyword evidence="2" id="KW-1185">Reference proteome</keyword>
<organism evidence="1 2">
    <name type="scientific">Streptomyces nanshensis</name>
    <dbReference type="NCBI Taxonomy" id="518642"/>
    <lineage>
        <taxon>Bacteria</taxon>
        <taxon>Bacillati</taxon>
        <taxon>Actinomycetota</taxon>
        <taxon>Actinomycetes</taxon>
        <taxon>Kitasatosporales</taxon>
        <taxon>Streptomycetaceae</taxon>
        <taxon>Streptomyces</taxon>
    </lineage>
</organism>
<evidence type="ECO:0000313" key="1">
    <source>
        <dbReference type="EMBL" id="OEV12913.1"/>
    </source>
</evidence>
<accession>A0A1E7LAA1</accession>
<dbReference type="SUPFAM" id="SSF51735">
    <property type="entry name" value="NAD(P)-binding Rossmann-fold domains"/>
    <property type="match status" value="1"/>
</dbReference>
<dbReference type="AlphaFoldDB" id="A0A1E7LAA1"/>
<protein>
    <recommendedName>
        <fullName evidence="3">Short-chain dehydrogenase</fullName>
    </recommendedName>
</protein>